<dbReference type="Pfam" id="PF02801">
    <property type="entry name" value="Ketoacyl-synt_C"/>
    <property type="match status" value="3"/>
</dbReference>
<dbReference type="Pfam" id="PF00698">
    <property type="entry name" value="Acyl_transf_1"/>
    <property type="match status" value="3"/>
</dbReference>
<dbReference type="InterPro" id="IPR032821">
    <property type="entry name" value="PKS_assoc"/>
</dbReference>
<dbReference type="InterPro" id="IPR001031">
    <property type="entry name" value="Thioesterase"/>
</dbReference>
<evidence type="ECO:0000256" key="2">
    <source>
        <dbReference type="ARBA" id="ARBA00004792"/>
    </source>
</evidence>
<feature type="domain" description="Ketosynthase family 3 (KS3)" evidence="11">
    <location>
        <begin position="1695"/>
        <end position="2103"/>
    </location>
</feature>
<dbReference type="InterPro" id="IPR020802">
    <property type="entry name" value="TesA-like"/>
</dbReference>
<feature type="active site" description="Proton donor; for dehydratase activity" evidence="9">
    <location>
        <position position="4389"/>
    </location>
</feature>
<feature type="active site" description="Proton acceptor; for dehydratase activity" evidence="9">
    <location>
        <position position="2569"/>
    </location>
</feature>
<dbReference type="GO" id="GO:0016740">
    <property type="term" value="F:transferase activity"/>
    <property type="evidence" value="ECO:0007669"/>
    <property type="project" value="UniProtKB-KW"/>
</dbReference>
<dbReference type="Gene3D" id="3.40.50.720">
    <property type="entry name" value="NAD(P)-binding Rossmann-like Domain"/>
    <property type="match status" value="3"/>
</dbReference>
<comment type="caution">
    <text evidence="13">The sequence shown here is derived from an EMBL/GenBank/DDBJ whole genome shotgun (WGS) entry which is preliminary data.</text>
</comment>
<feature type="region of interest" description="N-terminal hotdog fold" evidence="9">
    <location>
        <begin position="2537"/>
        <end position="2657"/>
    </location>
</feature>
<dbReference type="SMART" id="SM00826">
    <property type="entry name" value="PKS_DH"/>
    <property type="match status" value="3"/>
</dbReference>
<dbReference type="InterPro" id="IPR018201">
    <property type="entry name" value="Ketoacyl_synth_AS"/>
</dbReference>
<dbReference type="Gene3D" id="3.30.70.3290">
    <property type="match status" value="3"/>
</dbReference>
<feature type="domain" description="PKS/mFAS DH" evidence="12">
    <location>
        <begin position="902"/>
        <end position="1176"/>
    </location>
</feature>
<dbReference type="Pfam" id="PF14765">
    <property type="entry name" value="PS-DH"/>
    <property type="match status" value="3"/>
</dbReference>
<dbReference type="InterPro" id="IPR006162">
    <property type="entry name" value="Ppantetheine_attach_site"/>
</dbReference>
<dbReference type="InterPro" id="IPR014030">
    <property type="entry name" value="Ketoacyl_synth_N"/>
</dbReference>
<dbReference type="InterPro" id="IPR020806">
    <property type="entry name" value="PKS_PP-bd"/>
</dbReference>
<dbReference type="SMART" id="SM00823">
    <property type="entry name" value="PKS_PP"/>
    <property type="match status" value="3"/>
</dbReference>
<feature type="region of interest" description="C-terminal hotdog fold" evidence="9">
    <location>
        <begin position="2677"/>
        <end position="2814"/>
    </location>
</feature>
<dbReference type="InterPro" id="IPR014031">
    <property type="entry name" value="Ketoacyl_synth_C"/>
</dbReference>
<dbReference type="PROSITE" id="PS00606">
    <property type="entry name" value="KS3_1"/>
    <property type="match status" value="3"/>
</dbReference>
<dbReference type="InterPro" id="IPR049900">
    <property type="entry name" value="PKS_mFAS_DH"/>
</dbReference>
<feature type="region of interest" description="C-terminal hotdog fold" evidence="9">
    <location>
        <begin position="1041"/>
        <end position="1176"/>
    </location>
</feature>
<dbReference type="InterPro" id="IPR015083">
    <property type="entry name" value="NorB/c/GfsB-D-like_docking"/>
</dbReference>
<dbReference type="InterPro" id="IPR055123">
    <property type="entry name" value="SpnB-like_Rossmann"/>
</dbReference>
<dbReference type="InterPro" id="IPR042104">
    <property type="entry name" value="PKS_dehydratase_sf"/>
</dbReference>
<comment type="pathway">
    <text evidence="2">Antibiotic biosynthesis.</text>
</comment>
<dbReference type="SMART" id="SM00824">
    <property type="entry name" value="PKS_TE"/>
    <property type="match status" value="1"/>
</dbReference>
<evidence type="ECO:0000256" key="9">
    <source>
        <dbReference type="PROSITE-ProRule" id="PRU01363"/>
    </source>
</evidence>
<dbReference type="InterPro" id="IPR036736">
    <property type="entry name" value="ACP-like_sf"/>
</dbReference>
<evidence type="ECO:0000259" key="11">
    <source>
        <dbReference type="PROSITE" id="PS52004"/>
    </source>
</evidence>
<feature type="domain" description="Carrier" evidence="10">
    <location>
        <begin position="4898"/>
        <end position="4973"/>
    </location>
</feature>
<feature type="domain" description="Ketosynthase family 3 (KS3)" evidence="11">
    <location>
        <begin position="33"/>
        <end position="457"/>
    </location>
</feature>
<dbReference type="Pfam" id="PF00550">
    <property type="entry name" value="PP-binding"/>
    <property type="match status" value="3"/>
</dbReference>
<dbReference type="SUPFAM" id="SSF53474">
    <property type="entry name" value="alpha/beta-Hydrolases"/>
    <property type="match status" value="1"/>
</dbReference>
<evidence type="ECO:0000259" key="12">
    <source>
        <dbReference type="PROSITE" id="PS52019"/>
    </source>
</evidence>
<keyword evidence="3" id="KW-0596">Phosphopantetheine</keyword>
<dbReference type="InterPro" id="IPR016035">
    <property type="entry name" value="Acyl_Trfase/lysoPLipase"/>
</dbReference>
<dbReference type="Pfam" id="PF00109">
    <property type="entry name" value="ketoacyl-synt"/>
    <property type="match status" value="3"/>
</dbReference>
<feature type="region of interest" description="N-terminal hotdog fold" evidence="9">
    <location>
        <begin position="902"/>
        <end position="1021"/>
    </location>
</feature>
<name>A0ABS4TPC9_9PSEU</name>
<feature type="region of interest" description="C-terminal hotdog fold" evidence="9">
    <location>
        <begin position="4328"/>
        <end position="4471"/>
    </location>
</feature>
<feature type="domain" description="PKS/mFAS DH" evidence="12">
    <location>
        <begin position="2537"/>
        <end position="2814"/>
    </location>
</feature>
<protein>
    <submittedName>
        <fullName evidence="13">Acyl transferase domain-containing protein/short-subunit dehydrogenase/acyl carrier protein/thioesterase domain-containing protein</fullName>
    </submittedName>
</protein>
<evidence type="ECO:0000256" key="7">
    <source>
        <dbReference type="ARBA" id="ARBA00023268"/>
    </source>
</evidence>
<dbReference type="Pfam" id="PF08659">
    <property type="entry name" value="KR"/>
    <property type="match status" value="3"/>
</dbReference>
<dbReference type="Pfam" id="PF22953">
    <property type="entry name" value="SpnB_Rossmann"/>
    <property type="match status" value="3"/>
</dbReference>
<keyword evidence="4" id="KW-0597">Phosphoprotein</keyword>
<dbReference type="Pfam" id="PF00975">
    <property type="entry name" value="Thioesterase"/>
    <property type="match status" value="1"/>
</dbReference>
<dbReference type="SMART" id="SM00825">
    <property type="entry name" value="PKS_KS"/>
    <property type="match status" value="3"/>
</dbReference>
<keyword evidence="14" id="KW-1185">Reference proteome</keyword>
<dbReference type="InterPro" id="IPR020841">
    <property type="entry name" value="PKS_Beta-ketoAc_synthase_dom"/>
</dbReference>
<dbReference type="SMART" id="SM00822">
    <property type="entry name" value="PKS_KR"/>
    <property type="match status" value="3"/>
</dbReference>
<feature type="active site" description="Proton acceptor; for dehydratase activity" evidence="9">
    <location>
        <position position="4219"/>
    </location>
</feature>
<sequence length="5270" mass="557044">MANDEKLLEYLKKVTADLHQTRKRLQDLEGRDAEPIAIVAMSCRYPGGVRTPEDLWQLLAEGRDALSQFPADRGWNLDQLRGTDPQAAGTSHVNEGGFVHDIAGFDPGFFGMSPKEALGTDPQQRLMLEVCWEAFERAGINPDSLRGKQVGVFAGSGIQDYEYLLDAVPEVAEAYMTTGNSAAVISGRIAYTFGLEGPAVTVDTACSSSLVALHLAAQALRQKECSLALAGGVMVMSTPAPFIAFSRQRGLAPDGRCKAFSESADGTGWSEGAGVLLLERLSDAQRNGHPVLAIVRGSAINQDGASNGLTAPNGLAQQRVIRQALANAQVPASQVDVVEGHGTGTTLGDPIEAQALVQTYGQDRERPLLLGSIKSNIGHAQAAAGVGGIIKMVMAMRNGLIPKTLHVSEPSTHVDWDAGAVRLLTEAQPWPRRDYPRRAGVSSFGLSGTNAHVIIEQAPAVELDDDPEPEDWPARTPLPWLVSARSEEALRAQASRLLDHISDQPDIDIAYSLATSRAALEHRAVVLADNREAVLSGLAALVSGEIKAGVHKGTVSGGLTAFLFTGQGAQRLGMGRELYATFPAFADAMDTVLANLDVPDVVFGTDAELLDQTGNAQPALFAIEVALYRLIESWGIRPDFLAGHSIGEIAAAHVAGVLSLEDACELVSARGALMQALPAGGAMVAVQAAEDEILPLLTGRVSIAAVNGPDSVVIAGDEAEVLAIAGQFTRTKRLRVSHAFHSVLMDPMLDDFRRVVRTLTFNPPQIPIVSTVTGDLAGDIDTPEYWVRHVRQSVRFADGIRCLAAQGVTTYLELGPDGVLTAMAQQQLDNAVLVPIMRRDRPELEVLMTAIAQLHVSGTGIDWAALFAGSGASRVDLPTYAFQRQRYWVEGVAGAGLESTDHPLLGAAVTLADSDGAVLTGQLSTSTSPWLADHVVGGVILFPGTGFVELAIRAGDQVGCERLSELTLQAPLVLPERGSVQIQVIVGAGDDSRSVTIHSRPDDGPWLLHAEGILCVPNATLGTSDAPNVALGAKLWPPVGAVEIDAGQLYGELASAGLAYGPTFRGLKAAWKSGDDVYAEVSLPQQNAGARFGLHPALLDACLHAATFTGMFTEGAVLPFAWSGVELHAAGATKVRLKLTPRGAGGIAVEIADETGLPVMSVDSLVLRPVSGEQLARTTCQDSLYQVQWTPVPAGHTKVSTLDWEDLGGPMDLGPVPDIVFFQPTETDVYAATRQMLDAMRTWLGDKRLAESRMLVITSGAMALPGEDVTDLAGAAIWGMIRTAHLEAPDRFLIADIDGTADIEAIVASGEPQVVVRGGTLYGPRLVRSPAGGTEVDFDGKILVTGGTGTLGRLFARHLITEYGVREMVLTSRRGPDADGAAELWMELTELGADVTITSCDVSDRDALAILLAEHRIDGVLHLAGVIDDGAISTMTPSRMDTVLRPKVDAAINLHELVQGPLVMFSSASGVLGSPGQVNYAAANAFLDGLAQHRRANGLAGQSLAWGLWTGGMAGELSEAGLWRMSRTGIGALTAEQGLALFDAAVRTDQNMLVPIRLDVKAMGDDVPPLLRNLVRGRRRRGASITPAASTALAVLSESEREEALLALVRTHVAVILGHGAPEAVEPTRTFNELGFDSLSAVEFRNTLSDAVGVKLPATLVFDYPTPSVLATHLAHEIGGTQEKTIAIQSADMSDDPIAIVAMSCRYPGGVASPEDLWRLVESGTDAVTGFPVNRGWDIERLYDPDGGPNTTYTREGGFLHEAGEFDPAFFGISPNEAGIMDPQQYLLLEAAWEVFERAGIDPASLKGSSTGFYAGMMYHDYAANSSTGAIASGRVSYVFGLEGPSVTVDTACSSSLVALHLAVQALRSGECSLALAGGVAVMATPEVFVEFSRQRGLAKDGRCRSFSSSTDGTGWGEGVGMLLVERLSDARRNGHPVLAIVRGTAINQDGASNGLTAPNGPSQQRVIMQALANAGLSASDVDVVEAHGTGTTLGDPIEAQALLATYGQDRAEPLWLGSIKSNMGHTQAAAGAAGIIKMVEAMRHGVMPRTLHVDEPTPQVDWTKGAIELLTEAREWVSSRPRRAGISSFGLSGTNAHVIIEQAPAEAARPEPPIPVAPWVVSGKTPQALRAQTESLLSSVEGMNPADVGYTLATQRVAFEYRAAIVGDRTIEGAIRDRGATAFLFTGQGAQRLGMGRELHGVHPVFARAFDAVLAELDKHLDRPLRDVLWGDDEDLIYQTCYAQAGLFAIEVALYRLVESWGIKADYLAGHSVGELAAAHVAGVMSLADAARLVAARGRLMQALPSGGAMVAVQATEHELLDFVDDHVDIAAINGPDSVVISGIGSYVDEIAARFSEMGRKTNRLRVSHAFHSVLMEPMLAEFQRVADTVTYAEPSIPVVSTMSGEIADGLDTAEYWVRHVRETVRFADGMEYLATQGVKQFVELGPDAILTGMAQQSAPDAVMIPAMRRNRSEAITLATAVAHLHVTGVAVDWATFFAGARRVDLPTYAFQRQRFWVGTQEYLAHGWYGGAMPEHPVLDTVVPLAGSDGIVLTGKLSLQNQSWIADHDVLGSVLLPGTGFVELALYAAAKTECSMLNELTLQTPLIMLPDETVQLQVTVGAENAGTRPLQIHSRVDDTAWTLHAEGILCVPNATLGASDAPNVALGTKLWPPVGAVEIELGSPYDVLLDRGFGYGPAFQGLQKAWRRGEELFAEVALPDQAHADAERFGIHPGLLDAAMHVALVDGGSDGDTVLPFVWNKVSLYAKGATQIRVRITRPTPEIVSLDVADIAGKPLLSVESVVGRPVSSEQLNTGSNGLLQIQWTTIPTPAAVASDIMMLECVTPEGDVPTATRTLLNQVLQAIQAAEGPLAIITRNATTAPPDIKQAPVWGLVRAAQAESPGQFQLIDTDDPAGSLIHAAIATGEPEIAIRGRELLVPRLAGASDGEAAPAFRPDGTVLVTGGTSGIGALVARHLVTRYGVRKLVLTSRRGIDTPGAALLQVELAELGAEVSVEPCDVADPAAATRLLAAYSITGIVHAAGTTANCVIGSLTPQRFDTVLRPKLDAAWNLHELTRDKDLTAFVMFSSAGGLLLAAGQANYAAANVFLDALAAQRKSQGLAATSMAFGLWGMHTGMTTMLDEAEQRMATQGLPAIQPDQGLALFDAALRTGEAAVVPLRIDASVLRRREEIPALLRGLVRMPVRQAKARTAGLTGMSDADILEMVRGHVAAVLGHTSAEAIEPDRAFQDLGFDSLASVELRNQLNKATGMRLAATLVFDYPTSQAVADYLVATFTGTAETTEVIAVRADDSDPIVIVGMSCRYPGGVTTSEELWELVANGIDAVTDFPADRGWDEQVYDPEPGKPGKTYTRRGGFLHDAADFDPAFFGISPNEALMMDPQQRLLLETSWEAFENAGIDPATLKGSPTGVFAGLMYHDYGLGAQAAFTAGGSLVSGRTSYVFGLEGPSVTVDTACSSSLVALHLAAQALRSGECTLALAGGVAVMGTPGMFIEFSRQRGLAGDGRCKSFSDNADGAGWAEGAGVLLLERLSDARRNGHPVLAVVRGTAINQDGASNGMTAPNGPSQQRVIRQALANAGLSTQDIDVVEAHGTGTTLGDPIEAQAVLATYGQDRVTPLWLGSVKSNMGHAQAAAGVAGVIKMVEAIRHGILPKTLHVDQPSRQVDWSGGAVRLLTEAQEWTDPGRPRRAGVSSFGISGTNAHVIIEQAPAEPSAAVKPKMRSAVPWVISAKTPQALAAQAGKLLSYVDEDPELNPIDVGYTLATARAKLPFRAAVVGSNRTKLLQALGALTEGRALQGVVQSTGRVKGSTALLFTGQGAQRLRMGQELHATYPVFAEAFDAAVTELDKSLDMPLRGVIWGDDEDLINQTVFTQAGLFAVEVALYHLVRSWGVQPDYLAGHSIGEISAAHVAGALSLADAASLVAARGWLMQGLPAGGAMAALQATEEEVAPMMTDKVTIAAINGPQSVVVSGVESVVMEIATRFANQGRKTTRLRVSHAFHSPLMEPMLAEFRSVAEGLTYNLPTIPVVSTVTGEFADSLETPEYWVRHVREPVRFHDGVNFMLGKGITRFLELGPDSVLTGMAEQFVSDASLIPLQRKNRPETNAIVTALTQLHVSGGSVDWPEFFAGSGARRVTLPTYAFQRERYWIDAATATSDVSGVGQMPAGHPMLGAVIQSPDSDSVMFTGRLSASSHAWIADHDVHGNVLLPGTGFVELAIHAGDHVGCPVLEDLTLLAPLTMPDQGGVAIQVVVGGADDTGRRTVRIYSQTESRPWTRHAEGMLCVPNATLGASDATNVALGAKQWPPVGAVPEDCGGIYDMLAERGFNYGPVFRSLRAAWRKGDEIYAEIALPAQAKAEAERFGIHPALLDATMHALGFGGLGADSDSGQALLPFSWNGVTLHASGADMVRVRLAAAEGLKNAVSLEITDNTGAPVASVDALVLRPVSPQQLNAGAESLLQIAWNQVPVGTPRELPDVLMLESPAGEVPGAVRWILDQALAAVQWALRDERSPRLVVATKNAVATREGEAVDVRQAPVWGVLRAAQAENPDRFVLVDLDDEEASHEILAAAVATGEPEIAIRGGDVLVPRLIRTTVTNDPPQWRKNGTVLITGGTGGLGALVARHLVTEHGVENLVLTSRSGINAPGARDLQADLIRLGANVTVAACDVSDREALTRLVNGLDLTGVVHAAGLAHNGLAGSLSSEQMHMVLQPKADAAWYLHELTKDKDLAAFVLFSSAGGLVLAAGQGNYAAANVFLDALAAQRKFEGLPATSMAFGLWDVATGLSQYLSEADLQRMNRNGMPALSAEEGLALFDAALASGQAQLVPLRVDLAALRAREDEIPALLQGMAPTIRRRAAGRSEGTQQLQLANLPQDERAKVVLGLVRAYAAEVLGFGDVDAIDPDGGFLEAGFDSLTAVELRNRINSVTGLNLPALSVFDARNPAELATLICSQMTQTQQPAAATQQAETLYDLFLQAIVDGNLQKGLSLLKAVAALRPEFHSPEDLTEFPEPVTFSTPGDSSRPRLICLSTPTVAGGVHQHARLAAQLHMPVTALPMPGFGMGESLPDSFGAAVKVLAESVRRAANGEPFVLLGFSSGGLLAHATAAYMERELDSRLLAVILLDTYRVTEDGDDEGGSGIFKQMALAVPAKAAELGTFNSAQLSAMGRYVELLPEFTMQAVAAPVLFVQAGELFEMGPGDRTAANWQATWESAHTVLTVPGTHFTIAEQNAGTTARAIEGWLENSIFGGTR</sequence>
<feature type="domain" description="PKS/mFAS DH" evidence="12">
    <location>
        <begin position="4187"/>
        <end position="4471"/>
    </location>
</feature>
<keyword evidence="7" id="KW-0511">Multifunctional enzyme</keyword>
<keyword evidence="5 13" id="KW-0808">Transferase</keyword>
<dbReference type="SMART" id="SM01294">
    <property type="entry name" value="PKS_PP_betabranch"/>
    <property type="match status" value="2"/>
</dbReference>
<dbReference type="InterPro" id="IPR016039">
    <property type="entry name" value="Thiolase-like"/>
</dbReference>
<gene>
    <name evidence="13" type="ORF">JOF56_006193</name>
</gene>
<dbReference type="SUPFAM" id="SSF55048">
    <property type="entry name" value="Probable ACP-binding domain of malonyl-CoA ACP transacylase"/>
    <property type="match status" value="3"/>
</dbReference>
<evidence type="ECO:0000256" key="3">
    <source>
        <dbReference type="ARBA" id="ARBA00022450"/>
    </source>
</evidence>
<evidence type="ECO:0000313" key="14">
    <source>
        <dbReference type="Proteomes" id="UP001519332"/>
    </source>
</evidence>
<feature type="domain" description="Carrier" evidence="10">
    <location>
        <begin position="3220"/>
        <end position="3295"/>
    </location>
</feature>
<dbReference type="PROSITE" id="PS00012">
    <property type="entry name" value="PHOSPHOPANTETHEINE"/>
    <property type="match status" value="2"/>
</dbReference>
<dbReference type="InterPro" id="IPR009081">
    <property type="entry name" value="PP-bd_ACP"/>
</dbReference>
<keyword evidence="8" id="KW-0012">Acyltransferase</keyword>
<dbReference type="Pfam" id="PF08990">
    <property type="entry name" value="Docking"/>
    <property type="match status" value="1"/>
</dbReference>
<evidence type="ECO:0000256" key="8">
    <source>
        <dbReference type="ARBA" id="ARBA00023315"/>
    </source>
</evidence>
<evidence type="ECO:0000256" key="5">
    <source>
        <dbReference type="ARBA" id="ARBA00022679"/>
    </source>
</evidence>
<keyword evidence="6" id="KW-0045">Antibiotic biosynthesis</keyword>
<dbReference type="RefSeq" id="WP_209642959.1">
    <property type="nucleotide sequence ID" value="NZ_JAGINW010000001.1"/>
</dbReference>
<dbReference type="InterPro" id="IPR050091">
    <property type="entry name" value="PKS_NRPS_Biosynth_Enz"/>
</dbReference>
<comment type="cofactor">
    <cofactor evidence="1">
        <name>pantetheine 4'-phosphate</name>
        <dbReference type="ChEBI" id="CHEBI:47942"/>
    </cofactor>
</comment>
<dbReference type="Gene3D" id="3.40.50.1820">
    <property type="entry name" value="alpha/beta hydrolase"/>
    <property type="match status" value="1"/>
</dbReference>
<dbReference type="Gene3D" id="3.40.366.10">
    <property type="entry name" value="Malonyl-Coenzyme A Acyl Carrier Protein, domain 2"/>
    <property type="match status" value="3"/>
</dbReference>
<feature type="domain" description="Carrier" evidence="10">
    <location>
        <begin position="1603"/>
        <end position="1678"/>
    </location>
</feature>
<dbReference type="InterPro" id="IPR049552">
    <property type="entry name" value="PKS_DH_N"/>
</dbReference>
<dbReference type="Gene3D" id="1.10.1200.10">
    <property type="entry name" value="ACP-like"/>
    <property type="match status" value="3"/>
</dbReference>
<evidence type="ECO:0000259" key="10">
    <source>
        <dbReference type="PROSITE" id="PS50075"/>
    </source>
</evidence>
<evidence type="ECO:0000256" key="4">
    <source>
        <dbReference type="ARBA" id="ARBA00022553"/>
    </source>
</evidence>
<dbReference type="PANTHER" id="PTHR43775:SF51">
    <property type="entry name" value="INACTIVE PHENOLPHTHIOCEROL SYNTHESIS POLYKETIDE SYNTHASE TYPE I PKS1-RELATED"/>
    <property type="match status" value="1"/>
</dbReference>
<dbReference type="SMART" id="SM00827">
    <property type="entry name" value="PKS_AT"/>
    <property type="match status" value="3"/>
</dbReference>
<feature type="active site" description="Proton donor; for dehydratase activity" evidence="9">
    <location>
        <position position="2738"/>
    </location>
</feature>
<dbReference type="InterPro" id="IPR049551">
    <property type="entry name" value="PKS_DH_C"/>
</dbReference>
<dbReference type="CDD" id="cd08956">
    <property type="entry name" value="KR_3_FAS_SDR_x"/>
    <property type="match status" value="3"/>
</dbReference>
<feature type="active site" description="Proton acceptor; for dehydratase activity" evidence="9">
    <location>
        <position position="934"/>
    </location>
</feature>
<dbReference type="SUPFAM" id="SSF52151">
    <property type="entry name" value="FabD/lysophospholipase-like"/>
    <property type="match status" value="3"/>
</dbReference>
<feature type="active site" description="Proton donor; for dehydratase activity" evidence="9">
    <location>
        <position position="1100"/>
    </location>
</feature>
<dbReference type="InterPro" id="IPR029058">
    <property type="entry name" value="AB_hydrolase_fold"/>
</dbReference>
<evidence type="ECO:0000256" key="6">
    <source>
        <dbReference type="ARBA" id="ARBA00023194"/>
    </source>
</evidence>
<dbReference type="InterPro" id="IPR016036">
    <property type="entry name" value="Malonyl_transacylase_ACP-bd"/>
</dbReference>
<dbReference type="CDD" id="cd00833">
    <property type="entry name" value="PKS"/>
    <property type="match status" value="3"/>
</dbReference>
<dbReference type="InterPro" id="IPR001227">
    <property type="entry name" value="Ac_transferase_dom_sf"/>
</dbReference>
<evidence type="ECO:0000313" key="13">
    <source>
        <dbReference type="EMBL" id="MBP2325808.1"/>
    </source>
</evidence>
<dbReference type="Proteomes" id="UP001519332">
    <property type="component" value="Unassembled WGS sequence"/>
</dbReference>
<dbReference type="InterPro" id="IPR036291">
    <property type="entry name" value="NAD(P)-bd_dom_sf"/>
</dbReference>
<feature type="domain" description="Ketosynthase family 3 (KS3)" evidence="11">
    <location>
        <begin position="3312"/>
        <end position="3726"/>
    </location>
</feature>
<dbReference type="InterPro" id="IPR013968">
    <property type="entry name" value="PKS_KR"/>
</dbReference>
<dbReference type="SUPFAM" id="SSF53901">
    <property type="entry name" value="Thiolase-like"/>
    <property type="match status" value="3"/>
</dbReference>
<accession>A0ABS4TPC9</accession>
<dbReference type="EMBL" id="JAGINW010000001">
    <property type="protein sequence ID" value="MBP2325808.1"/>
    <property type="molecule type" value="Genomic_DNA"/>
</dbReference>
<dbReference type="InterPro" id="IPR057326">
    <property type="entry name" value="KR_dom"/>
</dbReference>
<dbReference type="SUPFAM" id="SSF51735">
    <property type="entry name" value="NAD(P)-binding Rossmann-fold domains"/>
    <property type="match status" value="6"/>
</dbReference>
<dbReference type="InterPro" id="IPR020807">
    <property type="entry name" value="PKS_DH"/>
</dbReference>
<dbReference type="InterPro" id="IPR014043">
    <property type="entry name" value="Acyl_transferase_dom"/>
</dbReference>
<organism evidence="13 14">
    <name type="scientific">Kibdelosporangium banguiense</name>
    <dbReference type="NCBI Taxonomy" id="1365924"/>
    <lineage>
        <taxon>Bacteria</taxon>
        <taxon>Bacillati</taxon>
        <taxon>Actinomycetota</taxon>
        <taxon>Actinomycetes</taxon>
        <taxon>Pseudonocardiales</taxon>
        <taxon>Pseudonocardiaceae</taxon>
        <taxon>Kibdelosporangium</taxon>
    </lineage>
</organism>
<dbReference type="Gene3D" id="3.10.129.110">
    <property type="entry name" value="Polyketide synthase dehydratase"/>
    <property type="match status" value="3"/>
</dbReference>
<dbReference type="SUPFAM" id="SSF47336">
    <property type="entry name" value="ACP-like"/>
    <property type="match status" value="3"/>
</dbReference>
<dbReference type="Gene3D" id="3.40.47.10">
    <property type="match status" value="3"/>
</dbReference>
<dbReference type="PROSITE" id="PS52019">
    <property type="entry name" value="PKS_MFAS_DH"/>
    <property type="match status" value="3"/>
</dbReference>
<dbReference type="Pfam" id="PF21089">
    <property type="entry name" value="PKS_DH_N"/>
    <property type="match status" value="3"/>
</dbReference>
<dbReference type="Pfam" id="PF16197">
    <property type="entry name" value="KAsynt_C_assoc"/>
    <property type="match status" value="3"/>
</dbReference>
<proteinExistence type="predicted"/>
<evidence type="ECO:0000256" key="1">
    <source>
        <dbReference type="ARBA" id="ARBA00001957"/>
    </source>
</evidence>
<reference evidence="13 14" key="1">
    <citation type="submission" date="2021-03" db="EMBL/GenBank/DDBJ databases">
        <title>Sequencing the genomes of 1000 actinobacteria strains.</title>
        <authorList>
            <person name="Klenk H.-P."/>
        </authorList>
    </citation>
    <scope>NUCLEOTIDE SEQUENCE [LARGE SCALE GENOMIC DNA]</scope>
    <source>
        <strain evidence="13 14">DSM 46670</strain>
    </source>
</reference>
<dbReference type="PROSITE" id="PS52004">
    <property type="entry name" value="KS3_2"/>
    <property type="match status" value="3"/>
</dbReference>
<dbReference type="PANTHER" id="PTHR43775">
    <property type="entry name" value="FATTY ACID SYNTHASE"/>
    <property type="match status" value="1"/>
</dbReference>
<feature type="region of interest" description="N-terminal hotdog fold" evidence="9">
    <location>
        <begin position="4187"/>
        <end position="4308"/>
    </location>
</feature>
<dbReference type="PROSITE" id="PS50075">
    <property type="entry name" value="CARRIER"/>
    <property type="match status" value="3"/>
</dbReference>